<dbReference type="EMBL" id="GBXM01039068">
    <property type="protein sequence ID" value="JAH69509.1"/>
    <property type="molecule type" value="Transcribed_RNA"/>
</dbReference>
<dbReference type="AlphaFoldDB" id="A0A0E9UUF7"/>
<sequence length="72" mass="8520">MGHCRRAKRSFFFCFSRAYEFLRFVCGTPLAITKGLFKHKGKQMHKICTFKVNQVKCTHTNKLLLYKLFSNI</sequence>
<proteinExistence type="predicted"/>
<reference evidence="1" key="2">
    <citation type="journal article" date="2015" name="Fish Shellfish Immunol.">
        <title>Early steps in the European eel (Anguilla anguilla)-Vibrio vulnificus interaction in the gills: Role of the RtxA13 toxin.</title>
        <authorList>
            <person name="Callol A."/>
            <person name="Pajuelo D."/>
            <person name="Ebbesson L."/>
            <person name="Teles M."/>
            <person name="MacKenzie S."/>
            <person name="Amaro C."/>
        </authorList>
    </citation>
    <scope>NUCLEOTIDE SEQUENCE</scope>
</reference>
<protein>
    <submittedName>
        <fullName evidence="1">Uncharacterized protein</fullName>
    </submittedName>
</protein>
<accession>A0A0E9UUF7</accession>
<organism evidence="1">
    <name type="scientific">Anguilla anguilla</name>
    <name type="common">European freshwater eel</name>
    <name type="synonym">Muraena anguilla</name>
    <dbReference type="NCBI Taxonomy" id="7936"/>
    <lineage>
        <taxon>Eukaryota</taxon>
        <taxon>Metazoa</taxon>
        <taxon>Chordata</taxon>
        <taxon>Craniata</taxon>
        <taxon>Vertebrata</taxon>
        <taxon>Euteleostomi</taxon>
        <taxon>Actinopterygii</taxon>
        <taxon>Neopterygii</taxon>
        <taxon>Teleostei</taxon>
        <taxon>Anguilliformes</taxon>
        <taxon>Anguillidae</taxon>
        <taxon>Anguilla</taxon>
    </lineage>
</organism>
<evidence type="ECO:0000313" key="1">
    <source>
        <dbReference type="EMBL" id="JAH69509.1"/>
    </source>
</evidence>
<name>A0A0E9UUF7_ANGAN</name>
<reference evidence="1" key="1">
    <citation type="submission" date="2014-11" db="EMBL/GenBank/DDBJ databases">
        <authorList>
            <person name="Amaro Gonzalez C."/>
        </authorList>
    </citation>
    <scope>NUCLEOTIDE SEQUENCE</scope>
</reference>